<dbReference type="SUPFAM" id="SSF88697">
    <property type="entry name" value="PUA domain-like"/>
    <property type="match status" value="1"/>
</dbReference>
<dbReference type="EMBL" id="JAGMVS010000076">
    <property type="protein sequence ID" value="MCM2438083.1"/>
    <property type="molecule type" value="Genomic_DNA"/>
</dbReference>
<sequence length="150" mass="17020">MKANDYWQNFVTTHDVENATFSAYAFGSNDKYADELSNLVEQGKKTATSSVYDIYLLEEEPLPKIGAYNVILDSQSNAVCVTKTTAVTVVPFKEVSARHAYLEGEGDRSLKYWMMVHAPFFAEEYANYLEPLKQFTPDSLCVCEEFKVIK</sequence>
<dbReference type="SMART" id="SM01022">
    <property type="entry name" value="ASCH"/>
    <property type="match status" value="1"/>
</dbReference>
<dbReference type="Gene3D" id="3.10.400.10">
    <property type="entry name" value="Sulfate adenylyltransferase"/>
    <property type="match status" value="1"/>
</dbReference>
<name>A0ABT0VLS8_9LACO</name>
<protein>
    <submittedName>
        <fullName evidence="2">ASCH domain-containing protein</fullName>
    </submittedName>
</protein>
<dbReference type="PANTHER" id="PTHR39203:SF1">
    <property type="entry name" value="CYTOPLASMIC PROTEIN"/>
    <property type="match status" value="1"/>
</dbReference>
<accession>A0ABT0VLS8</accession>
<dbReference type="CDD" id="cd06553">
    <property type="entry name" value="ASCH_Ef3133_like"/>
    <property type="match status" value="1"/>
</dbReference>
<dbReference type="InterPro" id="IPR009326">
    <property type="entry name" value="DUF984"/>
</dbReference>
<dbReference type="Pfam" id="PF04266">
    <property type="entry name" value="ASCH"/>
    <property type="match status" value="1"/>
</dbReference>
<evidence type="ECO:0000313" key="3">
    <source>
        <dbReference type="Proteomes" id="UP001057481"/>
    </source>
</evidence>
<feature type="domain" description="ASCH" evidence="1">
    <location>
        <begin position="24"/>
        <end position="150"/>
    </location>
</feature>
<dbReference type="PANTHER" id="PTHR39203">
    <property type="entry name" value="CYTOPLASMIC PROTEIN-RELATED"/>
    <property type="match status" value="1"/>
</dbReference>
<comment type="caution">
    <text evidence="2">The sequence shown here is derived from an EMBL/GenBank/DDBJ whole genome shotgun (WGS) entry which is preliminary data.</text>
</comment>
<organism evidence="2 3">
    <name type="scientific">Periweissella beninensis</name>
    <dbReference type="NCBI Taxonomy" id="504936"/>
    <lineage>
        <taxon>Bacteria</taxon>
        <taxon>Bacillati</taxon>
        <taxon>Bacillota</taxon>
        <taxon>Bacilli</taxon>
        <taxon>Lactobacillales</taxon>
        <taxon>Lactobacillaceae</taxon>
        <taxon>Periweissella</taxon>
    </lineage>
</organism>
<evidence type="ECO:0000313" key="2">
    <source>
        <dbReference type="EMBL" id="MCM2438083.1"/>
    </source>
</evidence>
<keyword evidence="3" id="KW-1185">Reference proteome</keyword>
<gene>
    <name evidence="2" type="ORF">KAK10_09250</name>
</gene>
<dbReference type="RefSeq" id="WP_205143991.1">
    <property type="nucleotide sequence ID" value="NZ_JAFBDN010000016.1"/>
</dbReference>
<dbReference type="InterPro" id="IPR015947">
    <property type="entry name" value="PUA-like_sf"/>
</dbReference>
<dbReference type="InterPro" id="IPR007374">
    <property type="entry name" value="ASCH_domain"/>
</dbReference>
<reference evidence="2" key="1">
    <citation type="submission" date="2021-04" db="EMBL/GenBank/DDBJ databases">
        <title>Taxonomic assessment of Weissella genus.</title>
        <authorList>
            <person name="Fanelli F."/>
            <person name="Chieffi D."/>
            <person name="Dell'Aquila A."/>
            <person name="Gyu-Sung C."/>
            <person name="Franz C.M.A.P."/>
            <person name="Fusco V."/>
        </authorList>
    </citation>
    <scope>NUCLEOTIDE SEQUENCE</scope>
    <source>
        <strain evidence="2">LMG 25373</strain>
    </source>
</reference>
<dbReference type="Proteomes" id="UP001057481">
    <property type="component" value="Unassembled WGS sequence"/>
</dbReference>
<dbReference type="PIRSF" id="PIRSF021320">
    <property type="entry name" value="DUF984"/>
    <property type="match status" value="1"/>
</dbReference>
<evidence type="ECO:0000259" key="1">
    <source>
        <dbReference type="SMART" id="SM01022"/>
    </source>
</evidence>
<proteinExistence type="predicted"/>